<dbReference type="RefSeq" id="WP_190250388.1">
    <property type="nucleotide sequence ID" value="NZ_BMPI01000012.1"/>
</dbReference>
<evidence type="ECO:0000313" key="2">
    <source>
        <dbReference type="EMBL" id="GGM26566.1"/>
    </source>
</evidence>
<comment type="caution">
    <text evidence="2">The sequence shown here is derived from an EMBL/GenBank/DDBJ whole genome shotgun (WGS) entry which is preliminary data.</text>
</comment>
<dbReference type="AlphaFoldDB" id="A0A917WTF7"/>
<dbReference type="InterPro" id="IPR029063">
    <property type="entry name" value="SAM-dependent_MTases_sf"/>
</dbReference>
<organism evidence="2 3">
    <name type="scientific">Dactylosporangium sucinum</name>
    <dbReference type="NCBI Taxonomy" id="1424081"/>
    <lineage>
        <taxon>Bacteria</taxon>
        <taxon>Bacillati</taxon>
        <taxon>Actinomycetota</taxon>
        <taxon>Actinomycetes</taxon>
        <taxon>Micromonosporales</taxon>
        <taxon>Micromonosporaceae</taxon>
        <taxon>Dactylosporangium</taxon>
    </lineage>
</organism>
<evidence type="ECO:0008006" key="4">
    <source>
        <dbReference type="Google" id="ProtNLM"/>
    </source>
</evidence>
<dbReference type="Gene3D" id="3.40.50.150">
    <property type="entry name" value="Vaccinia Virus protein VP39"/>
    <property type="match status" value="1"/>
</dbReference>
<reference evidence="2" key="2">
    <citation type="submission" date="2020-09" db="EMBL/GenBank/DDBJ databases">
        <authorList>
            <person name="Sun Q."/>
            <person name="Ohkuma M."/>
        </authorList>
    </citation>
    <scope>NUCLEOTIDE SEQUENCE</scope>
    <source>
        <strain evidence="2">JCM 19831</strain>
    </source>
</reference>
<feature type="region of interest" description="Disordered" evidence="1">
    <location>
        <begin position="247"/>
        <end position="268"/>
    </location>
</feature>
<sequence>MAEWFSHDVDITIPNAARAYDYALGGFHNFDVDRKFVEEAARAWPDVIELAHANREYLGRVVRWLVDAGVRQFLDLGSGIPTLGNVHEVAHEAAPAARVAYVDIDPVAVAHGRRIMGDDPRVVTVRADLRDPESIVSHPEILGILDFAEPVAVLMVAVLHFVEEDHNPPRIIRQFSDALVSGSFLAISHGVPAVEDAAGQAAVSRMYRRTPTAFRARPVEQIATWLDDWDVMSPGIVPVNLWRPEQEEHDGRPVDAVGAVARKQAARD</sequence>
<evidence type="ECO:0000313" key="3">
    <source>
        <dbReference type="Proteomes" id="UP000642070"/>
    </source>
</evidence>
<dbReference type="InterPro" id="IPR006764">
    <property type="entry name" value="SAM_dep_MeTrfase_SAV2177_type"/>
</dbReference>
<name>A0A917WTF7_9ACTN</name>
<keyword evidence="3" id="KW-1185">Reference proteome</keyword>
<reference evidence="2" key="1">
    <citation type="journal article" date="2014" name="Int. J. Syst. Evol. Microbiol.">
        <title>Complete genome sequence of Corynebacterium casei LMG S-19264T (=DSM 44701T), isolated from a smear-ripened cheese.</title>
        <authorList>
            <consortium name="US DOE Joint Genome Institute (JGI-PGF)"/>
            <person name="Walter F."/>
            <person name="Albersmeier A."/>
            <person name="Kalinowski J."/>
            <person name="Ruckert C."/>
        </authorList>
    </citation>
    <scope>NUCLEOTIDE SEQUENCE</scope>
    <source>
        <strain evidence="2">JCM 19831</strain>
    </source>
</reference>
<dbReference type="SUPFAM" id="SSF53335">
    <property type="entry name" value="S-adenosyl-L-methionine-dependent methyltransferases"/>
    <property type="match status" value="1"/>
</dbReference>
<accession>A0A917WTF7</accession>
<dbReference type="PIRSF" id="PIRSF017393">
    <property type="entry name" value="MTase_SAV2177"/>
    <property type="match status" value="1"/>
</dbReference>
<dbReference type="Pfam" id="PF04672">
    <property type="entry name" value="Methyltransf_19"/>
    <property type="match status" value="1"/>
</dbReference>
<dbReference type="CDD" id="cd02440">
    <property type="entry name" value="AdoMet_MTases"/>
    <property type="match status" value="1"/>
</dbReference>
<evidence type="ECO:0000256" key="1">
    <source>
        <dbReference type="SAM" id="MobiDB-lite"/>
    </source>
</evidence>
<dbReference type="Proteomes" id="UP000642070">
    <property type="component" value="Unassembled WGS sequence"/>
</dbReference>
<gene>
    <name evidence="2" type="ORF">GCM10007977_029690</name>
</gene>
<proteinExistence type="predicted"/>
<dbReference type="EMBL" id="BMPI01000012">
    <property type="protein sequence ID" value="GGM26566.1"/>
    <property type="molecule type" value="Genomic_DNA"/>
</dbReference>
<protein>
    <recommendedName>
        <fullName evidence="4">S-adenosyl methyltransferase</fullName>
    </recommendedName>
</protein>